<protein>
    <submittedName>
        <fullName evidence="2">Uncharacterized protein</fullName>
    </submittedName>
</protein>
<feature type="region of interest" description="Disordered" evidence="1">
    <location>
        <begin position="82"/>
        <end position="101"/>
    </location>
</feature>
<sequence>MSYSTTNYTHMTTNNDQLDSVERLMDNFANFNINSKHNAFNSVNDIIGDLSYLAVNIKEESLDPEYDTLNSTMSKMGSLKIKNSKKHTLAPTSRQSFKRRSKKRIKKEPNITIDKSLIKAKSSKPVYIKREPYQHENVKIFSLLFCKNVYDKLNEFQNNPNKISLNDTKKALNIACETTFKKN</sequence>
<name>A0A6C0J8C8_9ZZZZ</name>
<dbReference type="EMBL" id="MN740351">
    <property type="protein sequence ID" value="QHU02015.1"/>
    <property type="molecule type" value="Genomic_DNA"/>
</dbReference>
<evidence type="ECO:0000313" key="2">
    <source>
        <dbReference type="EMBL" id="QHU02015.1"/>
    </source>
</evidence>
<organism evidence="2">
    <name type="scientific">viral metagenome</name>
    <dbReference type="NCBI Taxonomy" id="1070528"/>
    <lineage>
        <taxon>unclassified sequences</taxon>
        <taxon>metagenomes</taxon>
        <taxon>organismal metagenomes</taxon>
    </lineage>
</organism>
<accession>A0A6C0J8C8</accession>
<evidence type="ECO:0000256" key="1">
    <source>
        <dbReference type="SAM" id="MobiDB-lite"/>
    </source>
</evidence>
<dbReference type="AlphaFoldDB" id="A0A6C0J8C8"/>
<proteinExistence type="predicted"/>
<reference evidence="2" key="1">
    <citation type="journal article" date="2020" name="Nature">
        <title>Giant virus diversity and host interactions through global metagenomics.</title>
        <authorList>
            <person name="Schulz F."/>
            <person name="Roux S."/>
            <person name="Paez-Espino D."/>
            <person name="Jungbluth S."/>
            <person name="Walsh D.A."/>
            <person name="Denef V.J."/>
            <person name="McMahon K.D."/>
            <person name="Konstantinidis K.T."/>
            <person name="Eloe-Fadrosh E.A."/>
            <person name="Kyrpides N.C."/>
            <person name="Woyke T."/>
        </authorList>
    </citation>
    <scope>NUCLEOTIDE SEQUENCE</scope>
    <source>
        <strain evidence="2">GVMAG-M-3300025880-56</strain>
    </source>
</reference>